<gene>
    <name evidence="1" type="ORF">T01_13135</name>
</gene>
<proteinExistence type="predicted"/>
<evidence type="ECO:0000313" key="1">
    <source>
        <dbReference type="EMBL" id="KRY34718.1"/>
    </source>
</evidence>
<sequence length="141" mass="17040">MKFRHFREKRLTLGMNFMSINQSQIIKEVQQGYFLSFLLPISRHISKIVGGIPMYEGRQIANFRRPLLHRNNRNLEKSFHCFSQNNKSISQEILRFSRKPFHSRNKLQGYQSIINDYRREQYRAKRHSPEKNVFPQWIGLD</sequence>
<keyword evidence="2" id="KW-1185">Reference proteome</keyword>
<organism evidence="1 2">
    <name type="scientific">Trichinella spiralis</name>
    <name type="common">Trichina worm</name>
    <dbReference type="NCBI Taxonomy" id="6334"/>
    <lineage>
        <taxon>Eukaryota</taxon>
        <taxon>Metazoa</taxon>
        <taxon>Ecdysozoa</taxon>
        <taxon>Nematoda</taxon>
        <taxon>Enoplea</taxon>
        <taxon>Dorylaimia</taxon>
        <taxon>Trichinellida</taxon>
        <taxon>Trichinellidae</taxon>
        <taxon>Trichinella</taxon>
    </lineage>
</organism>
<comment type="caution">
    <text evidence="1">The sequence shown here is derived from an EMBL/GenBank/DDBJ whole genome shotgun (WGS) entry which is preliminary data.</text>
</comment>
<evidence type="ECO:0000313" key="2">
    <source>
        <dbReference type="Proteomes" id="UP000054776"/>
    </source>
</evidence>
<reference evidence="1 2" key="1">
    <citation type="submission" date="2015-01" db="EMBL/GenBank/DDBJ databases">
        <title>Evolution of Trichinella species and genotypes.</title>
        <authorList>
            <person name="Korhonen P.K."/>
            <person name="Edoardo P."/>
            <person name="Giuseppe L.R."/>
            <person name="Gasser R.B."/>
        </authorList>
    </citation>
    <scope>NUCLEOTIDE SEQUENCE [LARGE SCALE GENOMIC DNA]</scope>
    <source>
        <strain evidence="1">ISS3</strain>
    </source>
</reference>
<accession>A0A0V1BCR8</accession>
<name>A0A0V1BCR8_TRISP</name>
<dbReference type="Proteomes" id="UP000054776">
    <property type="component" value="Unassembled WGS sequence"/>
</dbReference>
<dbReference type="AlphaFoldDB" id="A0A0V1BCR8"/>
<protein>
    <submittedName>
        <fullName evidence="1">Uncharacterized protein</fullName>
    </submittedName>
</protein>
<dbReference type="EMBL" id="JYDH01000062">
    <property type="protein sequence ID" value="KRY34718.1"/>
    <property type="molecule type" value="Genomic_DNA"/>
</dbReference>
<dbReference type="InParanoid" id="A0A0V1BCR8"/>